<dbReference type="Proteomes" id="UP000008144">
    <property type="component" value="Chromosome 4"/>
</dbReference>
<reference evidence="7" key="2">
    <citation type="journal article" date="2008" name="Genome Biol.">
        <title>Improved genome assembly and evidence-based global gene model set for the chordate Ciona intestinalis: new insight into intron and operon populations.</title>
        <authorList>
            <person name="Satou Y."/>
            <person name="Mineta K."/>
            <person name="Ogasawara M."/>
            <person name="Sasakura Y."/>
            <person name="Shoguchi E."/>
            <person name="Ueno K."/>
            <person name="Yamada L."/>
            <person name="Matsumoto J."/>
            <person name="Wasserscheid J."/>
            <person name="Dewar K."/>
            <person name="Wiley G.B."/>
            <person name="Macmil S.L."/>
            <person name="Roe B.A."/>
            <person name="Zeller R.W."/>
            <person name="Hastings K.E."/>
            <person name="Lemaire P."/>
            <person name="Lindquist E."/>
            <person name="Endo T."/>
            <person name="Hotta K."/>
            <person name="Inaba K."/>
        </authorList>
    </citation>
    <scope>NUCLEOTIDE SEQUENCE [LARGE SCALE GENOMIC DNA]</scope>
    <source>
        <strain evidence="7">wild type</strain>
    </source>
</reference>
<keyword evidence="3 5" id="KW-1133">Transmembrane helix</keyword>
<comment type="subcellular location">
    <subcellularLocation>
        <location evidence="1">Membrane</location>
        <topology evidence="1">Multi-pass membrane protein</topology>
    </subcellularLocation>
</comment>
<dbReference type="HOGENOM" id="CLU_001265_33_4_1"/>
<feature type="transmembrane region" description="Helical" evidence="5">
    <location>
        <begin position="176"/>
        <end position="193"/>
    </location>
</feature>
<dbReference type="OMA" id="NITILFF"/>
<dbReference type="InterPro" id="IPR005828">
    <property type="entry name" value="MFS_sugar_transport-like"/>
</dbReference>
<dbReference type="PROSITE" id="PS50850">
    <property type="entry name" value="MFS"/>
    <property type="match status" value="1"/>
</dbReference>
<evidence type="ECO:0000259" key="6">
    <source>
        <dbReference type="PROSITE" id="PS50850"/>
    </source>
</evidence>
<feature type="transmembrane region" description="Helical" evidence="5">
    <location>
        <begin position="233"/>
        <end position="255"/>
    </location>
</feature>
<feature type="transmembrane region" description="Helical" evidence="5">
    <location>
        <begin position="349"/>
        <end position="369"/>
    </location>
</feature>
<dbReference type="InterPro" id="IPR005829">
    <property type="entry name" value="Sugar_transporter_CS"/>
</dbReference>
<dbReference type="PANTHER" id="PTHR24064">
    <property type="entry name" value="SOLUTE CARRIER FAMILY 22 MEMBER"/>
    <property type="match status" value="1"/>
</dbReference>
<keyword evidence="8" id="KW-1185">Reference proteome</keyword>
<organism evidence="7 8">
    <name type="scientific">Ciona intestinalis</name>
    <name type="common">Transparent sea squirt</name>
    <name type="synonym">Ascidia intestinalis</name>
    <dbReference type="NCBI Taxonomy" id="7719"/>
    <lineage>
        <taxon>Eukaryota</taxon>
        <taxon>Metazoa</taxon>
        <taxon>Chordata</taxon>
        <taxon>Tunicata</taxon>
        <taxon>Ascidiacea</taxon>
        <taxon>Phlebobranchia</taxon>
        <taxon>Cionidae</taxon>
        <taxon>Ciona</taxon>
    </lineage>
</organism>
<proteinExistence type="predicted"/>
<accession>F6WIM7</accession>
<keyword evidence="2 5" id="KW-0812">Transmembrane</keyword>
<feature type="transmembrane region" description="Helical" evidence="5">
    <location>
        <begin position="493"/>
        <end position="513"/>
    </location>
</feature>
<dbReference type="Gene3D" id="1.20.1250.20">
    <property type="entry name" value="MFS general substrate transporter like domains"/>
    <property type="match status" value="1"/>
</dbReference>
<evidence type="ECO:0000313" key="7">
    <source>
        <dbReference type="Ensembl" id="ENSCINP00000015651.3"/>
    </source>
</evidence>
<dbReference type="GO" id="GO:0016020">
    <property type="term" value="C:membrane"/>
    <property type="evidence" value="ECO:0007669"/>
    <property type="project" value="UniProtKB-SubCell"/>
</dbReference>
<dbReference type="AlphaFoldDB" id="F6WIM7"/>
<feature type="domain" description="Major facilitator superfamily (MFS) profile" evidence="6">
    <location>
        <begin position="89"/>
        <end position="518"/>
    </location>
</feature>
<feature type="transmembrane region" description="Helical" evidence="5">
    <location>
        <begin position="199"/>
        <end position="221"/>
    </location>
</feature>
<evidence type="ECO:0000313" key="8">
    <source>
        <dbReference type="Proteomes" id="UP000008144"/>
    </source>
</evidence>
<dbReference type="InterPro" id="IPR036259">
    <property type="entry name" value="MFS_trans_sf"/>
</dbReference>
<dbReference type="EMBL" id="EAAA01001949">
    <property type="status" value="NOT_ANNOTATED_CDS"/>
    <property type="molecule type" value="Genomic_DNA"/>
</dbReference>
<evidence type="ECO:0000256" key="4">
    <source>
        <dbReference type="ARBA" id="ARBA00023136"/>
    </source>
</evidence>
<evidence type="ECO:0000256" key="5">
    <source>
        <dbReference type="SAM" id="Phobius"/>
    </source>
</evidence>
<dbReference type="InterPro" id="IPR020846">
    <property type="entry name" value="MFS_dom"/>
</dbReference>
<reference evidence="7" key="4">
    <citation type="submission" date="2025-09" db="UniProtKB">
        <authorList>
            <consortium name="Ensembl"/>
        </authorList>
    </citation>
    <scope>IDENTIFICATION</scope>
</reference>
<dbReference type="InParanoid" id="F6WIM7"/>
<feature type="transmembrane region" description="Helical" evidence="5">
    <location>
        <begin position="429"/>
        <end position="453"/>
    </location>
</feature>
<dbReference type="Ensembl" id="ENSCINT00000015651.3">
    <property type="protein sequence ID" value="ENSCINP00000015651.3"/>
    <property type="gene ID" value="ENSCING00000007635.3"/>
</dbReference>
<keyword evidence="4 5" id="KW-0472">Membrane</keyword>
<evidence type="ECO:0000256" key="3">
    <source>
        <dbReference type="ARBA" id="ARBA00022989"/>
    </source>
</evidence>
<dbReference type="PROSITE" id="PS00216">
    <property type="entry name" value="SUGAR_TRANSPORT_1"/>
    <property type="match status" value="1"/>
</dbReference>
<dbReference type="GeneTree" id="ENSGT00940000162538"/>
<dbReference type="CDD" id="cd17317">
    <property type="entry name" value="MFS_SLC22"/>
    <property type="match status" value="1"/>
</dbReference>
<reference evidence="8" key="1">
    <citation type="journal article" date="2002" name="Science">
        <title>The draft genome of Ciona intestinalis: insights into chordate and vertebrate origins.</title>
        <authorList>
            <person name="Dehal P."/>
            <person name="Satou Y."/>
            <person name="Campbell R.K."/>
            <person name="Chapman J."/>
            <person name="Degnan B."/>
            <person name="De Tomaso A."/>
            <person name="Davidson B."/>
            <person name="Di Gregorio A."/>
            <person name="Gelpke M."/>
            <person name="Goodstein D.M."/>
            <person name="Harafuji N."/>
            <person name="Hastings K.E."/>
            <person name="Ho I."/>
            <person name="Hotta K."/>
            <person name="Huang W."/>
            <person name="Kawashima T."/>
            <person name="Lemaire P."/>
            <person name="Martinez D."/>
            <person name="Meinertzhagen I.A."/>
            <person name="Necula S."/>
            <person name="Nonaka M."/>
            <person name="Putnam N."/>
            <person name="Rash S."/>
            <person name="Saiga H."/>
            <person name="Satake M."/>
            <person name="Terry A."/>
            <person name="Yamada L."/>
            <person name="Wang H.G."/>
            <person name="Awazu S."/>
            <person name="Azumi K."/>
            <person name="Boore J."/>
            <person name="Branno M."/>
            <person name="Chin-Bow S."/>
            <person name="DeSantis R."/>
            <person name="Doyle S."/>
            <person name="Francino P."/>
            <person name="Keys D.N."/>
            <person name="Haga S."/>
            <person name="Hayashi H."/>
            <person name="Hino K."/>
            <person name="Imai K.S."/>
            <person name="Inaba K."/>
            <person name="Kano S."/>
            <person name="Kobayashi K."/>
            <person name="Kobayashi M."/>
            <person name="Lee B.I."/>
            <person name="Makabe K.W."/>
            <person name="Manohar C."/>
            <person name="Matassi G."/>
            <person name="Medina M."/>
            <person name="Mochizuki Y."/>
            <person name="Mount S."/>
            <person name="Morishita T."/>
            <person name="Miura S."/>
            <person name="Nakayama A."/>
            <person name="Nishizaka S."/>
            <person name="Nomoto H."/>
            <person name="Ohta F."/>
            <person name="Oishi K."/>
            <person name="Rigoutsos I."/>
            <person name="Sano M."/>
            <person name="Sasaki A."/>
            <person name="Sasakura Y."/>
            <person name="Shoguchi E."/>
            <person name="Shin-i T."/>
            <person name="Spagnuolo A."/>
            <person name="Stainier D."/>
            <person name="Suzuki M.M."/>
            <person name="Tassy O."/>
            <person name="Takatori N."/>
            <person name="Tokuoka M."/>
            <person name="Yagi K."/>
            <person name="Yoshizaki F."/>
            <person name="Wada S."/>
            <person name="Zhang C."/>
            <person name="Hyatt P.D."/>
            <person name="Larimer F."/>
            <person name="Detter C."/>
            <person name="Doggett N."/>
            <person name="Glavina T."/>
            <person name="Hawkins T."/>
            <person name="Richardson P."/>
            <person name="Lucas S."/>
            <person name="Kohara Y."/>
            <person name="Levine M."/>
            <person name="Satoh N."/>
            <person name="Rokhsar D.S."/>
        </authorList>
    </citation>
    <scope>NUCLEOTIDE SEQUENCE [LARGE SCALE GENOMIC DNA]</scope>
</reference>
<reference evidence="7" key="3">
    <citation type="submission" date="2025-08" db="UniProtKB">
        <authorList>
            <consortium name="Ensembl"/>
        </authorList>
    </citation>
    <scope>IDENTIFICATION</scope>
</reference>
<feature type="transmembrane region" description="Helical" evidence="5">
    <location>
        <begin position="375"/>
        <end position="397"/>
    </location>
</feature>
<name>F6WIM7_CIOIN</name>
<dbReference type="SUPFAM" id="SSF103473">
    <property type="entry name" value="MFS general substrate transporter"/>
    <property type="match status" value="1"/>
</dbReference>
<sequence length="556" mass="62547">MDQFAETLDKIGSFGKYQVFICGLLAFSTVPNGFLVMAPVFTQNTPQHYCRIPQLEKLATQQDFSLPLEKNKEGVFAKSQCKRIHKSNCYRYSDIGFTWNGTSAIPMHTNNSNRVILDCNHGWVYEGDRTTLATEWDIVCDDAWLLPLTTTLYMIGFLIGSFISGIFSDRYGRRPTFLLGTVAMYACIGLNSFSVNIYMYMATFFGCGVTALINYMAAFVLASEIIHVSKRSLIGSLETTGFSVGYMVLVPAAYLITDWQWLVRIQVIFGVIFIPYYWWLPESPLWLMCSGKVEEAMVIMRKIAKINGKTICTLLQKSDEKEKPQEKAVQKFTYLDMLKHSSIRKRSLVMFYIWFMVSMVYYCISLNTSNLGGNKFINCFVAAAVEIPSYVLSCFSLELVGRRCVLSLFLCISAITLGISPFLKAVSETLMIAGAMTSKFFISACFNISYLFCGELFPTLMRNMSIGASSTAARVGSIASPYLIFLGQQTNFYSPYLIMASFGLSAAGLCLLLPETKSIPLPETMEDAEELERFESKMLKSNKFQSTYMDIEPVVL</sequence>
<evidence type="ECO:0000256" key="2">
    <source>
        <dbReference type="ARBA" id="ARBA00022692"/>
    </source>
</evidence>
<protein>
    <recommendedName>
        <fullName evidence="6">Major facilitator superfamily (MFS) profile domain-containing protein</fullName>
    </recommendedName>
</protein>
<feature type="transmembrane region" description="Helical" evidence="5">
    <location>
        <begin position="404"/>
        <end position="423"/>
    </location>
</feature>
<feature type="transmembrane region" description="Helical" evidence="5">
    <location>
        <begin position="144"/>
        <end position="164"/>
    </location>
</feature>
<dbReference type="GO" id="GO:0022857">
    <property type="term" value="F:transmembrane transporter activity"/>
    <property type="evidence" value="ECO:0007669"/>
    <property type="project" value="InterPro"/>
</dbReference>
<evidence type="ECO:0000256" key="1">
    <source>
        <dbReference type="ARBA" id="ARBA00004141"/>
    </source>
</evidence>
<dbReference type="Pfam" id="PF00083">
    <property type="entry name" value="Sugar_tr"/>
    <property type="match status" value="1"/>
</dbReference>
<feature type="transmembrane region" description="Helical" evidence="5">
    <location>
        <begin position="261"/>
        <end position="280"/>
    </location>
</feature>